<feature type="region of interest" description="Disordered" evidence="1">
    <location>
        <begin position="66"/>
        <end position="186"/>
    </location>
</feature>
<accession>A0AAD3HR39</accession>
<sequence>MACILYCFGGDSRKLAAEETLVSLDRNRCWESQHETATPLASAGPSRVFLSELDLASIKHLNSKHHRDLQELQQQQQQQQEQQVPKQLRQHCWSAQDDQDQCPVPAGPNSYHQDLDPDTSSTGTCSGSGAPDREAAFLRPKSASSTCAKSCGRPGNGNGGDTPGDIPGGTGAPGCAVGSGDGDDELTSTTAVAMVTPTHRVTAAAGWVIEEPGE</sequence>
<gene>
    <name evidence="2" type="ORF">Agub_g11951</name>
</gene>
<name>A0AAD3HR39_9CHLO</name>
<dbReference type="EMBL" id="BMAR01000033">
    <property type="protein sequence ID" value="GFR49851.1"/>
    <property type="molecule type" value="Genomic_DNA"/>
</dbReference>
<feature type="compositionally biased region" description="Low complexity" evidence="1">
    <location>
        <begin position="71"/>
        <end position="83"/>
    </location>
</feature>
<protein>
    <submittedName>
        <fullName evidence="2">Uncharacterized protein</fullName>
    </submittedName>
</protein>
<feature type="non-terminal residue" evidence="2">
    <location>
        <position position="1"/>
    </location>
</feature>
<keyword evidence="3" id="KW-1185">Reference proteome</keyword>
<proteinExistence type="predicted"/>
<reference evidence="2 3" key="1">
    <citation type="journal article" date="2021" name="Sci. Rep.">
        <title>Genome sequencing of the multicellular alga Astrephomene provides insights into convergent evolution of germ-soma differentiation.</title>
        <authorList>
            <person name="Yamashita S."/>
            <person name="Yamamoto K."/>
            <person name="Matsuzaki R."/>
            <person name="Suzuki S."/>
            <person name="Yamaguchi H."/>
            <person name="Hirooka S."/>
            <person name="Minakuchi Y."/>
            <person name="Miyagishima S."/>
            <person name="Kawachi M."/>
            <person name="Toyoda A."/>
            <person name="Nozaki H."/>
        </authorList>
    </citation>
    <scope>NUCLEOTIDE SEQUENCE [LARGE SCALE GENOMIC DNA]</scope>
    <source>
        <strain evidence="2 3">NIES-4017</strain>
    </source>
</reference>
<evidence type="ECO:0000313" key="2">
    <source>
        <dbReference type="EMBL" id="GFR49851.1"/>
    </source>
</evidence>
<evidence type="ECO:0000313" key="3">
    <source>
        <dbReference type="Proteomes" id="UP001054857"/>
    </source>
</evidence>
<feature type="compositionally biased region" description="Gly residues" evidence="1">
    <location>
        <begin position="154"/>
        <end position="180"/>
    </location>
</feature>
<comment type="caution">
    <text evidence="2">The sequence shown here is derived from an EMBL/GenBank/DDBJ whole genome shotgun (WGS) entry which is preliminary data.</text>
</comment>
<dbReference type="Proteomes" id="UP001054857">
    <property type="component" value="Unassembled WGS sequence"/>
</dbReference>
<organism evidence="2 3">
    <name type="scientific">Astrephomene gubernaculifera</name>
    <dbReference type="NCBI Taxonomy" id="47775"/>
    <lineage>
        <taxon>Eukaryota</taxon>
        <taxon>Viridiplantae</taxon>
        <taxon>Chlorophyta</taxon>
        <taxon>core chlorophytes</taxon>
        <taxon>Chlorophyceae</taxon>
        <taxon>CS clade</taxon>
        <taxon>Chlamydomonadales</taxon>
        <taxon>Astrephomenaceae</taxon>
        <taxon>Astrephomene</taxon>
    </lineage>
</organism>
<dbReference type="AlphaFoldDB" id="A0AAD3HR39"/>
<evidence type="ECO:0000256" key="1">
    <source>
        <dbReference type="SAM" id="MobiDB-lite"/>
    </source>
</evidence>
<feature type="compositionally biased region" description="Low complexity" evidence="1">
    <location>
        <begin position="119"/>
        <end position="129"/>
    </location>
</feature>